<reference evidence="1" key="1">
    <citation type="submission" date="2021-06" db="EMBL/GenBank/DDBJ databases">
        <authorList>
            <person name="Kallberg Y."/>
            <person name="Tangrot J."/>
            <person name="Rosling A."/>
        </authorList>
    </citation>
    <scope>NUCLEOTIDE SEQUENCE</scope>
    <source>
        <strain evidence="1">MT106</strain>
    </source>
</reference>
<evidence type="ECO:0000313" key="2">
    <source>
        <dbReference type="Proteomes" id="UP000789831"/>
    </source>
</evidence>
<comment type="caution">
    <text evidence="1">The sequence shown here is derived from an EMBL/GenBank/DDBJ whole genome shotgun (WGS) entry which is preliminary data.</text>
</comment>
<dbReference type="EMBL" id="CAJVPL010001516">
    <property type="protein sequence ID" value="CAG8575010.1"/>
    <property type="molecule type" value="Genomic_DNA"/>
</dbReference>
<gene>
    <name evidence="1" type="ORF">AGERDE_LOCUS7833</name>
</gene>
<protein>
    <submittedName>
        <fullName evidence="1">3325_t:CDS:1</fullName>
    </submittedName>
</protein>
<name>A0A9N9FZZ0_9GLOM</name>
<accession>A0A9N9FZZ0</accession>
<feature type="non-terminal residue" evidence="1">
    <location>
        <position position="726"/>
    </location>
</feature>
<dbReference type="AlphaFoldDB" id="A0A9N9FZZ0"/>
<evidence type="ECO:0000313" key="1">
    <source>
        <dbReference type="EMBL" id="CAG8575010.1"/>
    </source>
</evidence>
<proteinExistence type="predicted"/>
<dbReference type="Proteomes" id="UP000789831">
    <property type="component" value="Unassembled WGS sequence"/>
</dbReference>
<sequence>VNISTNDKDLEIKIHAENIKEQLKVVELSPFKIVGEYFNEIPTSNDIRIIVQTPATEASLSTESIINAGLKMQKMDEYIVTMYKYIERPHIRLFIRDRIQNNLDAFMRESSRPNDYQGISISGGSGTGKTRHGFEAKNMISDFDEIGDGSFKVIHIFTQVDFSIVNFGEYPALDPSTKRYPHIVEHEKLVSQHLALAIATYLFTENYKPRSLSHFKSLAGGFAMDLPTVLLAVRQFCQMLEKTKLLILLQLDEYQRDQYLTTVILRFISTLVSDAKVKQLNALIVPICTGTAPTKIEELDNPGHPSVTNYMIYDIHMSPMGMKASLDFMDSIIEYRTKKINPIPREDPLYRILIGAVGGIAVIMEQCAEELIRMKVSFTSAEQAREIWKVLVEWLKRRYTLKNWLDSIGGRKHPEDNKEVKRRHAVLKLMFWVHTQKLITKDTALNNSTIRDHEAGGLIYLEAVDGTHYKIKAPLILIASLVSHLKLGFFDDIILDPLRRLDEDTFPIFIIHMHLITYRLAAMIGIRNMTIKDIYFGYIMASEETLSRTINIHPNVEYKAAPILEMRKNDPKHPFTYNNLTTREKVSVIADTNSDRIETVDTTTGHFIVMTRKRSKSADALTPHADEQYKFSAAIASGHPVHKTSTGDVDLKEFKTELEKAKGCECFVLLTIKRFLHGVNELPPKSGIVFGDRLLGFMGIYGDLTKFIALSPEEESKKELERMVID</sequence>
<organism evidence="1 2">
    <name type="scientific">Ambispora gerdemannii</name>
    <dbReference type="NCBI Taxonomy" id="144530"/>
    <lineage>
        <taxon>Eukaryota</taxon>
        <taxon>Fungi</taxon>
        <taxon>Fungi incertae sedis</taxon>
        <taxon>Mucoromycota</taxon>
        <taxon>Glomeromycotina</taxon>
        <taxon>Glomeromycetes</taxon>
        <taxon>Archaeosporales</taxon>
        <taxon>Ambisporaceae</taxon>
        <taxon>Ambispora</taxon>
    </lineage>
</organism>
<keyword evidence="2" id="KW-1185">Reference proteome</keyword>
<dbReference type="OrthoDB" id="2414530at2759"/>